<dbReference type="EMBL" id="BMAW01130874">
    <property type="protein sequence ID" value="GFU36762.1"/>
    <property type="molecule type" value="Genomic_DNA"/>
</dbReference>
<accession>A0A8X6QTU6</accession>
<protein>
    <submittedName>
        <fullName evidence="1">Uncharacterized protein</fullName>
    </submittedName>
</protein>
<dbReference type="AlphaFoldDB" id="A0A8X6QTU6"/>
<dbReference type="Proteomes" id="UP000887013">
    <property type="component" value="Unassembled WGS sequence"/>
</dbReference>
<sequence>MSFSRSVISNLRDPETAGHANVMEEIKTTVKCPWEDLARRTRMWQHVPLLLGGDNMLLLSNTEQKFNSPFWWELRMVSLSPIEIMNLSY</sequence>
<comment type="caution">
    <text evidence="1">The sequence shown here is derived from an EMBL/GenBank/DDBJ whole genome shotgun (WGS) entry which is preliminary data.</text>
</comment>
<reference evidence="1" key="1">
    <citation type="submission" date="2020-08" db="EMBL/GenBank/DDBJ databases">
        <title>Multicomponent nature underlies the extraordinary mechanical properties of spider dragline silk.</title>
        <authorList>
            <person name="Kono N."/>
            <person name="Nakamura H."/>
            <person name="Mori M."/>
            <person name="Yoshida Y."/>
            <person name="Ohtoshi R."/>
            <person name="Malay A.D."/>
            <person name="Moran D.A.P."/>
            <person name="Tomita M."/>
            <person name="Numata K."/>
            <person name="Arakawa K."/>
        </authorList>
    </citation>
    <scope>NUCLEOTIDE SEQUENCE</scope>
</reference>
<keyword evidence="2" id="KW-1185">Reference proteome</keyword>
<gene>
    <name evidence="1" type="ORF">NPIL_563461</name>
</gene>
<organism evidence="1 2">
    <name type="scientific">Nephila pilipes</name>
    <name type="common">Giant wood spider</name>
    <name type="synonym">Nephila maculata</name>
    <dbReference type="NCBI Taxonomy" id="299642"/>
    <lineage>
        <taxon>Eukaryota</taxon>
        <taxon>Metazoa</taxon>
        <taxon>Ecdysozoa</taxon>
        <taxon>Arthropoda</taxon>
        <taxon>Chelicerata</taxon>
        <taxon>Arachnida</taxon>
        <taxon>Araneae</taxon>
        <taxon>Araneomorphae</taxon>
        <taxon>Entelegynae</taxon>
        <taxon>Araneoidea</taxon>
        <taxon>Nephilidae</taxon>
        <taxon>Nephila</taxon>
    </lineage>
</organism>
<evidence type="ECO:0000313" key="2">
    <source>
        <dbReference type="Proteomes" id="UP000887013"/>
    </source>
</evidence>
<proteinExistence type="predicted"/>
<name>A0A8X6QTU6_NEPPI</name>
<evidence type="ECO:0000313" key="1">
    <source>
        <dbReference type="EMBL" id="GFU36762.1"/>
    </source>
</evidence>